<comment type="caution">
    <text evidence="1">The sequence shown here is derived from an EMBL/GenBank/DDBJ whole genome shotgun (WGS) entry which is preliminary data.</text>
</comment>
<dbReference type="EMBL" id="VCPC01000002">
    <property type="protein sequence ID" value="TMV12750.1"/>
    <property type="molecule type" value="Genomic_DNA"/>
</dbReference>
<protein>
    <submittedName>
        <fullName evidence="1">Cell division protein FtsL</fullName>
    </submittedName>
</protein>
<dbReference type="RefSeq" id="WP_138863304.1">
    <property type="nucleotide sequence ID" value="NZ_VCPC01000002.1"/>
</dbReference>
<reference evidence="1 2" key="1">
    <citation type="submission" date="2019-05" db="EMBL/GenBank/DDBJ databases">
        <title>Marivita sp. nov. isolated from sea sediment.</title>
        <authorList>
            <person name="Kim W."/>
        </authorList>
    </citation>
    <scope>NUCLEOTIDE SEQUENCE [LARGE SCALE GENOMIC DNA]</scope>
    <source>
        <strain evidence="1 2">CAU 1492</strain>
    </source>
</reference>
<keyword evidence="1" id="KW-0131">Cell cycle</keyword>
<keyword evidence="2" id="KW-1185">Reference proteome</keyword>
<accession>A0ABY2X8Q2</accession>
<dbReference type="Proteomes" id="UP001191082">
    <property type="component" value="Unassembled WGS sequence"/>
</dbReference>
<organism evidence="1 2">
    <name type="scientific">Arenibacterium halophilum</name>
    <dbReference type="NCBI Taxonomy" id="2583821"/>
    <lineage>
        <taxon>Bacteria</taxon>
        <taxon>Pseudomonadati</taxon>
        <taxon>Pseudomonadota</taxon>
        <taxon>Alphaproteobacteria</taxon>
        <taxon>Rhodobacterales</taxon>
        <taxon>Paracoccaceae</taxon>
        <taxon>Arenibacterium</taxon>
    </lineage>
</organism>
<evidence type="ECO:0000313" key="1">
    <source>
        <dbReference type="EMBL" id="TMV12750.1"/>
    </source>
</evidence>
<evidence type="ECO:0000313" key="2">
    <source>
        <dbReference type="Proteomes" id="UP001191082"/>
    </source>
</evidence>
<name>A0ABY2X8Q2_9RHOB</name>
<sequence>MRNLVYILTALAVFGLAFWAYRENYATQTVLKQTQRLQRDIGAAQIRLGVLRAEWAYLNRPDRLIELAELNFDRLGLLPLRPDQFSRIDEVSFPPPPEVGESLELPVVNPIDISTMTMLDSGENP</sequence>
<proteinExistence type="predicted"/>
<gene>
    <name evidence="1" type="ORF">FGK64_08060</name>
</gene>
<keyword evidence="1" id="KW-0132">Cell division</keyword>
<dbReference type="GO" id="GO:0051301">
    <property type="term" value="P:cell division"/>
    <property type="evidence" value="ECO:0007669"/>
    <property type="project" value="UniProtKB-KW"/>
</dbReference>